<dbReference type="KEGG" id="tnu:BD01_0918"/>
<dbReference type="OrthoDB" id="9287at2157"/>
<reference evidence="2 3" key="1">
    <citation type="submission" date="2014-02" db="EMBL/GenBank/DDBJ databases">
        <title>Genome Sequence of an Hyperthermophilic Archaeon, Thermococcus nautili 30-1, producing viral vesicles.</title>
        <authorList>
            <person name="Oberto J."/>
            <person name="Gaudin M."/>
            <person name="Cossu M."/>
            <person name="Gorlas A."/>
            <person name="Slesarev A."/>
            <person name="Marguet E."/>
            <person name="Forterre P."/>
        </authorList>
    </citation>
    <scope>NUCLEOTIDE SEQUENCE [LARGE SCALE GENOMIC DNA]</scope>
    <source>
        <strain evidence="2 3">30-1</strain>
    </source>
</reference>
<evidence type="ECO:0000259" key="1">
    <source>
        <dbReference type="Pfam" id="PF01909"/>
    </source>
</evidence>
<sequence length="143" mass="16688">MRRLKNPERIPYWAEIQRYVQDIVRALNPKLIILHGSIARGTFGIGSDVDLFIVAESLPKNPNERLKLLYSLDRTRAPLDPKAYTPTEVLKMLRKGHPLIMDALEDGIVIHADESYLRELMKTFQSAKRKYRRFDRGWIRVEG</sequence>
<organism evidence="2 3">
    <name type="scientific">Thermococcus nautili</name>
    <dbReference type="NCBI Taxonomy" id="195522"/>
    <lineage>
        <taxon>Archaea</taxon>
        <taxon>Methanobacteriati</taxon>
        <taxon>Methanobacteriota</taxon>
        <taxon>Thermococci</taxon>
        <taxon>Thermococcales</taxon>
        <taxon>Thermococcaceae</taxon>
        <taxon>Thermococcus</taxon>
    </lineage>
</organism>
<dbReference type="GO" id="GO:0016779">
    <property type="term" value="F:nucleotidyltransferase activity"/>
    <property type="evidence" value="ECO:0007669"/>
    <property type="project" value="InterPro"/>
</dbReference>
<proteinExistence type="predicted"/>
<evidence type="ECO:0000313" key="2">
    <source>
        <dbReference type="EMBL" id="AHL22540.1"/>
    </source>
</evidence>
<dbReference type="InterPro" id="IPR002934">
    <property type="entry name" value="Polymerase_NTP_transf_dom"/>
</dbReference>
<dbReference type="CDD" id="cd05403">
    <property type="entry name" value="NT_KNTase_like"/>
    <property type="match status" value="1"/>
</dbReference>
<dbReference type="PANTHER" id="PTHR33933:SF1">
    <property type="entry name" value="PROTEIN ADENYLYLTRANSFERASE MNTA-RELATED"/>
    <property type="match status" value="1"/>
</dbReference>
<dbReference type="Gene3D" id="3.30.460.10">
    <property type="entry name" value="Beta Polymerase, domain 2"/>
    <property type="match status" value="1"/>
</dbReference>
<dbReference type="HOGENOM" id="CLU_130257_9_0_2"/>
<dbReference type="eggNOG" id="arCOG01204">
    <property type="taxonomic scope" value="Archaea"/>
</dbReference>
<feature type="domain" description="Polymerase nucleotidyl transferase" evidence="1">
    <location>
        <begin position="22"/>
        <end position="67"/>
    </location>
</feature>
<dbReference type="Proteomes" id="UP000019434">
    <property type="component" value="Chromosome"/>
</dbReference>
<accession>W8P503</accession>
<dbReference type="SUPFAM" id="SSF81301">
    <property type="entry name" value="Nucleotidyltransferase"/>
    <property type="match status" value="1"/>
</dbReference>
<protein>
    <submittedName>
        <fullName evidence="2">Putative nucleotidyltransferase</fullName>
    </submittedName>
</protein>
<dbReference type="InterPro" id="IPR043519">
    <property type="entry name" value="NT_sf"/>
</dbReference>
<dbReference type="GeneID" id="24957346"/>
<dbReference type="AlphaFoldDB" id="W8P503"/>
<keyword evidence="2" id="KW-0808">Transferase</keyword>
<dbReference type="STRING" id="195522.BD01_0918"/>
<gene>
    <name evidence="2" type="ORF">BD01_0918</name>
</gene>
<keyword evidence="3" id="KW-1185">Reference proteome</keyword>
<dbReference type="Pfam" id="PF01909">
    <property type="entry name" value="NTP_transf_2"/>
    <property type="match status" value="1"/>
</dbReference>
<dbReference type="RefSeq" id="WP_042690517.1">
    <property type="nucleotide sequence ID" value="NZ_CP007264.1"/>
</dbReference>
<dbReference type="InterPro" id="IPR052548">
    <property type="entry name" value="Type_VII_TA_antitoxin"/>
</dbReference>
<evidence type="ECO:0000313" key="3">
    <source>
        <dbReference type="Proteomes" id="UP000019434"/>
    </source>
</evidence>
<dbReference type="EMBL" id="CP007264">
    <property type="protein sequence ID" value="AHL22540.1"/>
    <property type="molecule type" value="Genomic_DNA"/>
</dbReference>
<name>W8P503_9EURY</name>
<dbReference type="PANTHER" id="PTHR33933">
    <property type="entry name" value="NUCLEOTIDYLTRANSFERASE"/>
    <property type="match status" value="1"/>
</dbReference>